<sequence>MKKPLFICCLFFTAVSLHEPALAQDAALQRVELQEVALPPDKIGFMDMVTIAAHGAVPPFTHPGVQLFYVLDGDFVLKIEGQPELDLKPGMSFRISAGARYSFENHGATVAKLIDFVVEKDKPTGTPAP</sequence>
<dbReference type="EMBL" id="CP136862">
    <property type="protein sequence ID" value="WOJ89295.1"/>
    <property type="molecule type" value="Genomic_DNA"/>
</dbReference>
<feature type="domain" description="Cupin type-2" evidence="2">
    <location>
        <begin position="48"/>
        <end position="116"/>
    </location>
</feature>
<accession>A0ABZ0HSI6</accession>
<dbReference type="InterPro" id="IPR011051">
    <property type="entry name" value="RmlC_Cupin_sf"/>
</dbReference>
<name>A0ABZ0HSI6_9HYPH</name>
<dbReference type="InterPro" id="IPR014710">
    <property type="entry name" value="RmlC-like_jellyroll"/>
</dbReference>
<organism evidence="3 4">
    <name type="scientific">Methylocapsa polymorpha</name>
    <dbReference type="NCBI Taxonomy" id="3080828"/>
    <lineage>
        <taxon>Bacteria</taxon>
        <taxon>Pseudomonadati</taxon>
        <taxon>Pseudomonadota</taxon>
        <taxon>Alphaproteobacteria</taxon>
        <taxon>Hyphomicrobiales</taxon>
        <taxon>Beijerinckiaceae</taxon>
        <taxon>Methylocapsa</taxon>
    </lineage>
</organism>
<dbReference type="Pfam" id="PF07883">
    <property type="entry name" value="Cupin_2"/>
    <property type="match status" value="1"/>
</dbReference>
<feature type="signal peptide" evidence="1">
    <location>
        <begin position="1"/>
        <end position="23"/>
    </location>
</feature>
<dbReference type="Proteomes" id="UP001626536">
    <property type="component" value="Chromosome"/>
</dbReference>
<evidence type="ECO:0000259" key="2">
    <source>
        <dbReference type="Pfam" id="PF07883"/>
    </source>
</evidence>
<dbReference type="Gene3D" id="2.60.120.10">
    <property type="entry name" value="Jelly Rolls"/>
    <property type="match status" value="1"/>
</dbReference>
<dbReference type="SUPFAM" id="SSF51182">
    <property type="entry name" value="RmlC-like cupins"/>
    <property type="match status" value="1"/>
</dbReference>
<keyword evidence="1" id="KW-0732">Signal</keyword>
<evidence type="ECO:0000313" key="3">
    <source>
        <dbReference type="EMBL" id="WOJ89295.1"/>
    </source>
</evidence>
<dbReference type="RefSeq" id="WP_407338738.1">
    <property type="nucleotide sequence ID" value="NZ_CP136862.1"/>
</dbReference>
<evidence type="ECO:0000256" key="1">
    <source>
        <dbReference type="SAM" id="SignalP"/>
    </source>
</evidence>
<evidence type="ECO:0000313" key="4">
    <source>
        <dbReference type="Proteomes" id="UP001626536"/>
    </source>
</evidence>
<reference evidence="3 4" key="1">
    <citation type="submission" date="2023-10" db="EMBL/GenBank/DDBJ databases">
        <title>Novel methanotroph of the genus Methylocapsa from a subarctic wetland.</title>
        <authorList>
            <person name="Belova S.E."/>
            <person name="Oshkin I.Y."/>
            <person name="Miroshnikov K."/>
            <person name="Dedysh S.N."/>
        </authorList>
    </citation>
    <scope>NUCLEOTIDE SEQUENCE [LARGE SCALE GENOMIC DNA]</scope>
    <source>
        <strain evidence="3 4">RX1</strain>
    </source>
</reference>
<proteinExistence type="predicted"/>
<protein>
    <submittedName>
        <fullName evidence="3">Cupin domain-containing protein</fullName>
    </submittedName>
</protein>
<dbReference type="InterPro" id="IPR013096">
    <property type="entry name" value="Cupin_2"/>
</dbReference>
<feature type="chain" id="PRO_5045977157" evidence="1">
    <location>
        <begin position="24"/>
        <end position="129"/>
    </location>
</feature>
<gene>
    <name evidence="3" type="ORF">RZS28_16075</name>
</gene>
<keyword evidence="4" id="KW-1185">Reference proteome</keyword>